<dbReference type="EMBL" id="UINC01055328">
    <property type="protein sequence ID" value="SVB74074.1"/>
    <property type="molecule type" value="Genomic_DNA"/>
</dbReference>
<evidence type="ECO:0000313" key="2">
    <source>
        <dbReference type="EMBL" id="SVB74074.1"/>
    </source>
</evidence>
<proteinExistence type="predicted"/>
<dbReference type="AlphaFoldDB" id="A0A382GHA5"/>
<evidence type="ECO:0008006" key="3">
    <source>
        <dbReference type="Google" id="ProtNLM"/>
    </source>
</evidence>
<keyword evidence="1" id="KW-0472">Membrane</keyword>
<keyword evidence="1" id="KW-1133">Transmembrane helix</keyword>
<protein>
    <recommendedName>
        <fullName evidence="3">Oligopeptide transport permease C-like N-terminal domain-containing protein</fullName>
    </recommendedName>
</protein>
<feature type="non-terminal residue" evidence="2">
    <location>
        <position position="40"/>
    </location>
</feature>
<keyword evidence="1" id="KW-0812">Transmembrane</keyword>
<evidence type="ECO:0000256" key="1">
    <source>
        <dbReference type="SAM" id="Phobius"/>
    </source>
</evidence>
<sequence>MENKITISDSILQKRLRRFKSIKRGYYSFIILVILYMLSF</sequence>
<accession>A0A382GHA5</accession>
<gene>
    <name evidence="2" type="ORF">METZ01_LOCUS226928</name>
</gene>
<reference evidence="2" key="1">
    <citation type="submission" date="2018-05" db="EMBL/GenBank/DDBJ databases">
        <authorList>
            <person name="Lanie J.A."/>
            <person name="Ng W.-L."/>
            <person name="Kazmierczak K.M."/>
            <person name="Andrzejewski T.M."/>
            <person name="Davidsen T.M."/>
            <person name="Wayne K.J."/>
            <person name="Tettelin H."/>
            <person name="Glass J.I."/>
            <person name="Rusch D."/>
            <person name="Podicherti R."/>
            <person name="Tsui H.-C.T."/>
            <person name="Winkler M.E."/>
        </authorList>
    </citation>
    <scope>NUCLEOTIDE SEQUENCE</scope>
</reference>
<organism evidence="2">
    <name type="scientific">marine metagenome</name>
    <dbReference type="NCBI Taxonomy" id="408172"/>
    <lineage>
        <taxon>unclassified sequences</taxon>
        <taxon>metagenomes</taxon>
        <taxon>ecological metagenomes</taxon>
    </lineage>
</organism>
<feature type="transmembrane region" description="Helical" evidence="1">
    <location>
        <begin position="21"/>
        <end position="39"/>
    </location>
</feature>
<name>A0A382GHA5_9ZZZZ</name>